<dbReference type="Gene3D" id="3.90.180.10">
    <property type="entry name" value="Medium-chain alcohol dehydrogenases, catalytic domain"/>
    <property type="match status" value="1"/>
</dbReference>
<dbReference type="AlphaFoldDB" id="A0A1E8QBU1"/>
<dbReference type="Gene3D" id="3.40.50.720">
    <property type="entry name" value="NAD(P)-binding Rossmann-like Domain"/>
    <property type="match status" value="1"/>
</dbReference>
<dbReference type="InterPro" id="IPR051397">
    <property type="entry name" value="Zn-ADH-like_protein"/>
</dbReference>
<dbReference type="InterPro" id="IPR036291">
    <property type="entry name" value="NAD(P)-bd_dom_sf"/>
</dbReference>
<dbReference type="GO" id="GO:0016491">
    <property type="term" value="F:oxidoreductase activity"/>
    <property type="evidence" value="ECO:0007669"/>
    <property type="project" value="InterPro"/>
</dbReference>
<gene>
    <name evidence="2" type="ORF">BEL07_01245</name>
</gene>
<organism evidence="2 3">
    <name type="scientific">Mycolicibacterium grossiae</name>
    <dbReference type="NCBI Taxonomy" id="1552759"/>
    <lineage>
        <taxon>Bacteria</taxon>
        <taxon>Bacillati</taxon>
        <taxon>Actinomycetota</taxon>
        <taxon>Actinomycetes</taxon>
        <taxon>Mycobacteriales</taxon>
        <taxon>Mycobacteriaceae</taxon>
        <taxon>Mycolicibacterium</taxon>
    </lineage>
</organism>
<comment type="caution">
    <text evidence="2">The sequence shown here is derived from an EMBL/GenBank/DDBJ whole genome shotgun (WGS) entry which is preliminary data.</text>
</comment>
<keyword evidence="3" id="KW-1185">Reference proteome</keyword>
<dbReference type="PANTHER" id="PTHR43677">
    <property type="entry name" value="SHORT-CHAIN DEHYDROGENASE/REDUCTASE"/>
    <property type="match status" value="1"/>
</dbReference>
<feature type="domain" description="Enoyl reductase (ER)" evidence="1">
    <location>
        <begin position="4"/>
        <end position="300"/>
    </location>
</feature>
<dbReference type="SMART" id="SM00829">
    <property type="entry name" value="PKS_ER"/>
    <property type="match status" value="1"/>
</dbReference>
<dbReference type="EMBL" id="MCHX01000002">
    <property type="protein sequence ID" value="OFJ55560.1"/>
    <property type="molecule type" value="Genomic_DNA"/>
</dbReference>
<sequence length="302" mass="31194">MRAAVLEEIGQTPVVRDFDDPEGDVVEVRLAGLNPVDLAIASGAFGECEVPTIVGKEGVGVRADGSRVYFDSPPAPYGSWAQRTLVDADKTYPVPDGLDDDVAVAMGIAGLAAWLPLTVHSQVEGRSVLILGATGVVGTIGVQAAKILGAGQIVAAGRNRDALEKTRDLGADVLVQLGGDDDAKALAAEAGDGFDVVLDLVYGDPFLAALDATAVGATLITVGQGAGGAPEIPFQKIMGRTHVGHLNDHMPPDVLRSAYAELTGHAAAGRIRVETTRFTLDEAQRAWEAQAEGPHVKIGVAP</sequence>
<accession>A0A1E8QBU1</accession>
<evidence type="ECO:0000259" key="1">
    <source>
        <dbReference type="SMART" id="SM00829"/>
    </source>
</evidence>
<dbReference type="OrthoDB" id="9787435at2"/>
<dbReference type="Pfam" id="PF00107">
    <property type="entry name" value="ADH_zinc_N"/>
    <property type="match status" value="1"/>
</dbReference>
<evidence type="ECO:0000313" key="2">
    <source>
        <dbReference type="EMBL" id="OFJ55560.1"/>
    </source>
</evidence>
<dbReference type="RefSeq" id="WP_070351299.1">
    <property type="nucleotide sequence ID" value="NZ_CP043474.1"/>
</dbReference>
<dbReference type="InterPro" id="IPR011032">
    <property type="entry name" value="GroES-like_sf"/>
</dbReference>
<dbReference type="SUPFAM" id="SSF50129">
    <property type="entry name" value="GroES-like"/>
    <property type="match status" value="1"/>
</dbReference>
<dbReference type="InterPro" id="IPR020843">
    <property type="entry name" value="ER"/>
</dbReference>
<evidence type="ECO:0000313" key="3">
    <source>
        <dbReference type="Proteomes" id="UP000178953"/>
    </source>
</evidence>
<proteinExistence type="predicted"/>
<dbReference type="InterPro" id="IPR013149">
    <property type="entry name" value="ADH-like_C"/>
</dbReference>
<dbReference type="SUPFAM" id="SSF51735">
    <property type="entry name" value="NAD(P)-binding Rossmann-fold domains"/>
    <property type="match status" value="1"/>
</dbReference>
<dbReference type="PANTHER" id="PTHR43677:SF11">
    <property type="entry name" value="ZINC-CONTAINING ALCOHOL DEHYDROGENASE"/>
    <property type="match status" value="1"/>
</dbReference>
<protein>
    <submittedName>
        <fullName evidence="2">Alcohol dehydrogenase</fullName>
    </submittedName>
</protein>
<dbReference type="Proteomes" id="UP000178953">
    <property type="component" value="Unassembled WGS sequence"/>
</dbReference>
<name>A0A1E8QBU1_9MYCO</name>
<reference evidence="2 3" key="1">
    <citation type="submission" date="2016-09" db="EMBL/GenBank/DDBJ databases">
        <title>genome sequence of Mycobacterium sp. 739 SCH.</title>
        <authorList>
            <person name="Greninger A.L."/>
            <person name="Qin X."/>
            <person name="Jerome K."/>
            <person name="Vora S."/>
            <person name="Quinn K."/>
        </authorList>
    </citation>
    <scope>NUCLEOTIDE SEQUENCE [LARGE SCALE GENOMIC DNA]</scope>
    <source>
        <strain evidence="2 3">SCH</strain>
    </source>
</reference>